<dbReference type="PROSITE" id="PS51419">
    <property type="entry name" value="RAB"/>
    <property type="match status" value="1"/>
</dbReference>
<evidence type="ECO:0000256" key="3">
    <source>
        <dbReference type="SAM" id="MobiDB-lite"/>
    </source>
</evidence>
<feature type="compositionally biased region" description="Polar residues" evidence="3">
    <location>
        <begin position="424"/>
        <end position="437"/>
    </location>
</feature>
<feature type="region of interest" description="Disordered" evidence="3">
    <location>
        <begin position="524"/>
        <end position="543"/>
    </location>
</feature>
<dbReference type="AlphaFoldDB" id="A0A9C6U009"/>
<dbReference type="PANTHER" id="PTHR45775:SF7">
    <property type="entry name" value="RAD, GEM_KIR FAMILY MEMBER 1, ISOFORM B"/>
    <property type="match status" value="1"/>
</dbReference>
<reference evidence="5" key="1">
    <citation type="submission" date="2025-08" db="UniProtKB">
        <authorList>
            <consortium name="RefSeq"/>
        </authorList>
    </citation>
    <scope>IDENTIFICATION</scope>
    <source>
        <tissue evidence="5">Whole organism</tissue>
    </source>
</reference>
<feature type="region of interest" description="Disordered" evidence="3">
    <location>
        <begin position="418"/>
        <end position="439"/>
    </location>
</feature>
<feature type="compositionally biased region" description="Low complexity" evidence="3">
    <location>
        <begin position="196"/>
        <end position="237"/>
    </location>
</feature>
<feature type="compositionally biased region" description="Low complexity" evidence="3">
    <location>
        <begin position="494"/>
        <end position="504"/>
    </location>
</feature>
<feature type="region of interest" description="Disordered" evidence="3">
    <location>
        <begin position="764"/>
        <end position="785"/>
    </location>
</feature>
<dbReference type="GO" id="GO:0005886">
    <property type="term" value="C:plasma membrane"/>
    <property type="evidence" value="ECO:0007669"/>
    <property type="project" value="TreeGrafter"/>
</dbReference>
<sequence length="820" mass="88747">MTILHRSSGSSSGAHSADATPKGSPKSSPSHSSGGREDLLSSASSALRRLHFKSSASRRYKGKHANLQQQPPPIPTVVIMGSSTTSETTINTSTDSATTQVTAVTATDGETTEDSLDRVRDSRDEDVFVKPGTPGDSRLQATPTTPLLSALHRKTGDQSYIFTRTEIEDEGEDFDPSSPTWLSSSVSSVAAAAAANSTTTPSPATTSTASPSCRTSVSSQVISLSSLSRTTTAASSPPCTPPNTPLSKTSPQHRPQQLPQQLPQQSQLPQQRHYKRKQHVSRKSSHVADRRHSHYHPPPSPTLSVRAASDKRRMSDQPRSNAHTAAAATLNGHDSDSDCHRPAPQSRRASKVSTATTTTTRKAPATIVVQQPSVTANSPEGGDNSQHIDANVFILDRQSLDVNSHFNTLQCLETRFGRTHHARSQSVKTPGRSGNVSDRQRPHLLCLPQQRARVASMPNTGVEEEYYRLRHFSITGKGIVNRGDSLKSRRSRSKNSVASSNSSHSGDDEDTPLMDALDLARTEHLGPTSARSSATCSLASSRDSSTCTVPYRVVMLGGAGVGKSSIVQQFMTSEYLHAYDLSLGESRTSPGYRYFKVRKFPGKIDGNFSKNLRCTVKKNAPLNEGQPDPHAYCVVYSQSDLASFRRAEDELQRLWTSGCVGSKAVILVANKTDLVRSRTVTAEEGKAAATSYDCKFIETSVAINHNVDELLVGILTQIRLKLQDPERTRSIFRKRSASRSKSRSRSPLIVSCVGGLTSTCVGTEDKNGNTGVGEPPGSPGPRCRRNRMSASLKLFRDKTKYSCRKDGVYCTCSRSSFCIH</sequence>
<dbReference type="PROSITE" id="PS51421">
    <property type="entry name" value="RAS"/>
    <property type="match status" value="1"/>
</dbReference>
<feature type="compositionally biased region" description="Polar residues" evidence="3">
    <location>
        <begin position="529"/>
        <end position="543"/>
    </location>
</feature>
<dbReference type="KEGG" id="foc:113214516"/>
<evidence type="ECO:0000313" key="5">
    <source>
        <dbReference type="RefSeq" id="XP_052120474.1"/>
    </source>
</evidence>
<keyword evidence="2" id="KW-0597">Phosphoprotein</keyword>
<dbReference type="GO" id="GO:0005525">
    <property type="term" value="F:GTP binding"/>
    <property type="evidence" value="ECO:0007669"/>
    <property type="project" value="InterPro"/>
</dbReference>
<dbReference type="Gene3D" id="3.40.50.300">
    <property type="entry name" value="P-loop containing nucleotide triphosphate hydrolases"/>
    <property type="match status" value="1"/>
</dbReference>
<dbReference type="GO" id="GO:0005246">
    <property type="term" value="F:calcium channel regulator activity"/>
    <property type="evidence" value="ECO:0007669"/>
    <property type="project" value="TreeGrafter"/>
</dbReference>
<dbReference type="PANTHER" id="PTHR45775">
    <property type="entry name" value="RAD, GEM/KIR FAMILY MEMBER 2, ISOFORM C"/>
    <property type="match status" value="1"/>
</dbReference>
<feature type="region of interest" description="Disordered" evidence="3">
    <location>
        <begin position="1"/>
        <end position="75"/>
    </location>
</feature>
<feature type="compositionally biased region" description="Low complexity" evidence="3">
    <location>
        <begin position="7"/>
        <end position="33"/>
    </location>
</feature>
<dbReference type="GeneID" id="113214516"/>
<dbReference type="InterPro" id="IPR027417">
    <property type="entry name" value="P-loop_NTPase"/>
</dbReference>
<dbReference type="InterPro" id="IPR001806">
    <property type="entry name" value="Small_GTPase"/>
</dbReference>
<feature type="compositionally biased region" description="Basic residues" evidence="3">
    <location>
        <begin position="48"/>
        <end position="64"/>
    </location>
</feature>
<feature type="compositionally biased region" description="Basic and acidic residues" evidence="3">
    <location>
        <begin position="119"/>
        <end position="128"/>
    </location>
</feature>
<dbReference type="SMART" id="SM00173">
    <property type="entry name" value="RAS"/>
    <property type="match status" value="1"/>
</dbReference>
<comment type="similarity">
    <text evidence="1">Belongs to the small GTPase superfamily. RGK family.</text>
</comment>
<feature type="region of interest" description="Disordered" evidence="3">
    <location>
        <begin position="480"/>
        <end position="512"/>
    </location>
</feature>
<dbReference type="OrthoDB" id="8191672at2759"/>
<evidence type="ECO:0000256" key="2">
    <source>
        <dbReference type="ARBA" id="ARBA00022553"/>
    </source>
</evidence>
<protein>
    <submittedName>
        <fullName evidence="5">Uncharacterized protein LOC113214516</fullName>
    </submittedName>
</protein>
<feature type="compositionally biased region" description="Basic residues" evidence="3">
    <location>
        <begin position="272"/>
        <end position="295"/>
    </location>
</feature>
<dbReference type="PRINTS" id="PR00449">
    <property type="entry name" value="RASTRNSFRMNG"/>
</dbReference>
<dbReference type="Proteomes" id="UP000504606">
    <property type="component" value="Unplaced"/>
</dbReference>
<feature type="compositionally biased region" description="Low complexity" evidence="3">
    <location>
        <begin position="351"/>
        <end position="366"/>
    </location>
</feature>
<dbReference type="RefSeq" id="XP_052120474.1">
    <property type="nucleotide sequence ID" value="XM_052264514.1"/>
</dbReference>
<dbReference type="SMART" id="SM00175">
    <property type="entry name" value="RAB"/>
    <property type="match status" value="1"/>
</dbReference>
<dbReference type="SUPFAM" id="SSF52540">
    <property type="entry name" value="P-loop containing nucleoside triphosphate hydrolases"/>
    <property type="match status" value="1"/>
</dbReference>
<feature type="region of interest" description="Disordered" evidence="3">
    <location>
        <begin position="119"/>
        <end position="142"/>
    </location>
</feature>
<dbReference type="InterPro" id="IPR051641">
    <property type="entry name" value="RGK_GTP-binding_reg"/>
</dbReference>
<keyword evidence="4" id="KW-1185">Reference proteome</keyword>
<feature type="region of interest" description="Disordered" evidence="3">
    <location>
        <begin position="196"/>
        <end position="385"/>
    </location>
</feature>
<organism evidence="4 5">
    <name type="scientific">Frankliniella occidentalis</name>
    <name type="common">Western flower thrips</name>
    <name type="synonym">Euthrips occidentalis</name>
    <dbReference type="NCBI Taxonomy" id="133901"/>
    <lineage>
        <taxon>Eukaryota</taxon>
        <taxon>Metazoa</taxon>
        <taxon>Ecdysozoa</taxon>
        <taxon>Arthropoda</taxon>
        <taxon>Hexapoda</taxon>
        <taxon>Insecta</taxon>
        <taxon>Pterygota</taxon>
        <taxon>Neoptera</taxon>
        <taxon>Paraneoptera</taxon>
        <taxon>Thysanoptera</taxon>
        <taxon>Terebrantia</taxon>
        <taxon>Thripoidea</taxon>
        <taxon>Thripidae</taxon>
        <taxon>Frankliniella</taxon>
    </lineage>
</organism>
<dbReference type="GO" id="GO:0003924">
    <property type="term" value="F:GTPase activity"/>
    <property type="evidence" value="ECO:0007669"/>
    <property type="project" value="InterPro"/>
</dbReference>
<feature type="compositionally biased region" description="Polar residues" evidence="3">
    <location>
        <begin position="368"/>
        <end position="385"/>
    </location>
</feature>
<proteinExistence type="inferred from homology"/>
<gene>
    <name evidence="5" type="primary">LOC113214516</name>
</gene>
<accession>A0A9C6U009</accession>
<dbReference type="Pfam" id="PF00071">
    <property type="entry name" value="Ras"/>
    <property type="match status" value="1"/>
</dbReference>
<evidence type="ECO:0000256" key="1">
    <source>
        <dbReference type="ARBA" id="ARBA00008846"/>
    </source>
</evidence>
<feature type="compositionally biased region" description="Low complexity" evidence="3">
    <location>
        <begin position="245"/>
        <end position="271"/>
    </location>
</feature>
<name>A0A9C6U009_FRAOC</name>
<evidence type="ECO:0000313" key="4">
    <source>
        <dbReference type="Proteomes" id="UP000504606"/>
    </source>
</evidence>